<dbReference type="RefSeq" id="WP_084233369.1">
    <property type="nucleotide sequence ID" value="NZ_FWXW01000001.1"/>
</dbReference>
<dbReference type="STRING" id="1122930.SAMN02745168_0757"/>
<dbReference type="InterPro" id="IPR013230">
    <property type="entry name" value="Peptidase_M15A_C"/>
</dbReference>
<accession>A0A1W1YXI3</accession>
<protein>
    <submittedName>
        <fullName evidence="2">Peptidase M15</fullName>
    </submittedName>
</protein>
<dbReference type="Gene3D" id="3.30.1380.10">
    <property type="match status" value="1"/>
</dbReference>
<keyword evidence="3" id="KW-1185">Reference proteome</keyword>
<dbReference type="EMBL" id="FWXW01000001">
    <property type="protein sequence ID" value="SMC40917.1"/>
    <property type="molecule type" value="Genomic_DNA"/>
</dbReference>
<sequence length="149" mass="16178">MATVRAYYLPTDGEKQIAPHFKIKEFACNDGELAILIADELPVLLEKIRVHFGKPVKITGPYRNPSYNKYVAKGVDGSQHKLGTAADIQIEGISPRTVAKYADTLMPATGGIGLYEYTSGGFTHVDVRATKSRWLQTSKTGSAVSVSGF</sequence>
<dbReference type="OrthoDB" id="5242612at2"/>
<dbReference type="Pfam" id="PF08291">
    <property type="entry name" value="Peptidase_M15_3"/>
    <property type="match status" value="1"/>
</dbReference>
<reference evidence="2 3" key="1">
    <citation type="submission" date="2017-04" db="EMBL/GenBank/DDBJ databases">
        <authorList>
            <person name="Afonso C.L."/>
            <person name="Miller P.J."/>
            <person name="Scott M.A."/>
            <person name="Spackman E."/>
            <person name="Goraichik I."/>
            <person name="Dimitrov K.M."/>
            <person name="Suarez D.L."/>
            <person name="Swayne D.E."/>
        </authorList>
    </citation>
    <scope>NUCLEOTIDE SEQUENCE [LARGE SCALE GENOMIC DNA]</scope>
    <source>
        <strain evidence="2 3">DSM 12816</strain>
    </source>
</reference>
<feature type="domain" description="Peptidase M15A C-terminal" evidence="1">
    <location>
        <begin position="20"/>
        <end position="126"/>
    </location>
</feature>
<evidence type="ECO:0000313" key="3">
    <source>
        <dbReference type="Proteomes" id="UP000192790"/>
    </source>
</evidence>
<dbReference type="SUPFAM" id="SSF55166">
    <property type="entry name" value="Hedgehog/DD-peptidase"/>
    <property type="match status" value="1"/>
</dbReference>
<evidence type="ECO:0000259" key="1">
    <source>
        <dbReference type="Pfam" id="PF08291"/>
    </source>
</evidence>
<dbReference type="InterPro" id="IPR009045">
    <property type="entry name" value="Zn_M74/Hedgehog-like"/>
</dbReference>
<evidence type="ECO:0000313" key="2">
    <source>
        <dbReference type="EMBL" id="SMC40917.1"/>
    </source>
</evidence>
<gene>
    <name evidence="2" type="ORF">SAMN02745168_0757</name>
</gene>
<dbReference type="AlphaFoldDB" id="A0A1W1YXI3"/>
<name>A0A1W1YXI3_9FIRM</name>
<proteinExistence type="predicted"/>
<organism evidence="2 3">
    <name type="scientific">Papillibacter cinnamivorans DSM 12816</name>
    <dbReference type="NCBI Taxonomy" id="1122930"/>
    <lineage>
        <taxon>Bacteria</taxon>
        <taxon>Bacillati</taxon>
        <taxon>Bacillota</taxon>
        <taxon>Clostridia</taxon>
        <taxon>Eubacteriales</taxon>
        <taxon>Oscillospiraceae</taxon>
        <taxon>Papillibacter</taxon>
    </lineage>
</organism>
<dbReference type="Proteomes" id="UP000192790">
    <property type="component" value="Unassembled WGS sequence"/>
</dbReference>